<dbReference type="RefSeq" id="WP_203195851.1">
    <property type="nucleotide sequence ID" value="NZ_CP063362.1"/>
</dbReference>
<accession>A0A974SKK5</accession>
<sequence length="54" mass="5750">MRDAGNATLLCEPKSGSQFSSGEWQPTLPGKGIKAGRPLLPVFARRAAMPVFCC</sequence>
<keyword evidence="2" id="KW-1185">Reference proteome</keyword>
<dbReference type="KEGG" id="xdi:EZH22_12050"/>
<dbReference type="Proteomes" id="UP000596427">
    <property type="component" value="Chromosome"/>
</dbReference>
<dbReference type="AlphaFoldDB" id="A0A974SKK5"/>
<protein>
    <submittedName>
        <fullName evidence="1">Uncharacterized protein</fullName>
    </submittedName>
</protein>
<name>A0A974SKK5_9HYPH</name>
<proteinExistence type="predicted"/>
<reference evidence="1 2" key="1">
    <citation type="submission" date="2020-10" db="EMBL/GenBank/DDBJ databases">
        <title>Degradation of 1,4-Dioxane by Xanthobacter sp. YN2, via a Novel Group-2 Soluble Di-Iron Monooxygenase.</title>
        <authorList>
            <person name="Ma F."/>
            <person name="Wang Y."/>
            <person name="Yang J."/>
            <person name="Guo H."/>
            <person name="Su D."/>
            <person name="Yu L."/>
        </authorList>
    </citation>
    <scope>NUCLEOTIDE SEQUENCE [LARGE SCALE GENOMIC DNA]</scope>
    <source>
        <strain evidence="1 2">YN2</strain>
    </source>
</reference>
<organism evidence="1 2">
    <name type="scientific">Xanthobacter dioxanivorans</name>
    <dbReference type="NCBI Taxonomy" id="2528964"/>
    <lineage>
        <taxon>Bacteria</taxon>
        <taxon>Pseudomonadati</taxon>
        <taxon>Pseudomonadota</taxon>
        <taxon>Alphaproteobacteria</taxon>
        <taxon>Hyphomicrobiales</taxon>
        <taxon>Xanthobacteraceae</taxon>
        <taxon>Xanthobacter</taxon>
    </lineage>
</organism>
<evidence type="ECO:0000313" key="2">
    <source>
        <dbReference type="Proteomes" id="UP000596427"/>
    </source>
</evidence>
<evidence type="ECO:0000313" key="1">
    <source>
        <dbReference type="EMBL" id="QRG08935.1"/>
    </source>
</evidence>
<dbReference type="EMBL" id="CP063362">
    <property type="protein sequence ID" value="QRG08935.1"/>
    <property type="molecule type" value="Genomic_DNA"/>
</dbReference>
<gene>
    <name evidence="1" type="ORF">EZH22_12050</name>
</gene>